<dbReference type="PANTHER" id="PTHR21143:SF133">
    <property type="entry name" value="GUSTATORY AND PHEROMONE RECEPTOR 32A-RELATED"/>
    <property type="match status" value="1"/>
</dbReference>
<feature type="transmembrane region" description="Helical" evidence="8">
    <location>
        <begin position="138"/>
        <end position="155"/>
    </location>
</feature>
<keyword evidence="3 8" id="KW-0812">Transmembrane</keyword>
<keyword evidence="4 8" id="KW-1133">Transmembrane helix</keyword>
<comment type="function">
    <text evidence="8">Gustatory receptor which mediates acceptance or avoidance behavior, depending on its substrates.</text>
</comment>
<protein>
    <recommendedName>
        <fullName evidence="8">Gustatory receptor</fullName>
    </recommendedName>
</protein>
<feature type="transmembrane region" description="Helical" evidence="8">
    <location>
        <begin position="395"/>
        <end position="413"/>
    </location>
</feature>
<evidence type="ECO:0000313" key="10">
    <source>
        <dbReference type="RefSeq" id="XP_046600734.1"/>
    </source>
</evidence>
<comment type="similarity">
    <text evidence="8">Belongs to the insect chemoreceptor superfamily. Gustatory receptor (GR) family.</text>
</comment>
<evidence type="ECO:0000256" key="7">
    <source>
        <dbReference type="ARBA" id="ARBA00023224"/>
    </source>
</evidence>
<feature type="transmembrane region" description="Helical" evidence="8">
    <location>
        <begin position="175"/>
        <end position="197"/>
    </location>
</feature>
<evidence type="ECO:0000313" key="9">
    <source>
        <dbReference type="Proteomes" id="UP000829291"/>
    </source>
</evidence>
<accession>A0ABM3GKE2</accession>
<feature type="transmembrane region" description="Helical" evidence="8">
    <location>
        <begin position="37"/>
        <end position="60"/>
    </location>
</feature>
<sequence>MRTFFSEPKTLREAIKPLVYLNWFLGLGIFRQPNHTAFMHFAMQLHTVIANTMRLIITYIGMDDALQKLDYGNMSPMSIMMYKTLMWISSCIVVSTPLLVWIRKKSCRGCLQEMTALEDLFQSTLGIENNYKKLHTRINVRSIIGVLIGSIVSISDQAMNPDRFQGPLNIWDFCIFAAVHQQILIIILLDLIFCVSIECVREKFRSLNDNLLKLARQTATLSSNESLSIAVRVNVNTTPRNGRERKPLQSMTTKQYYFLRKIRKAHWELCKLAKQINDTFGLQNLMFMGISFVMITGLLYTIYSAYTWHNSTRCKTFEITTATVWVAVFTSHIWMICHLCCSTSNEAQRTREILCEFSTANINDAELQTEVDKFAVQTSQNPVKFDACGFFYMDYAFVQSVIGSITTYLVILIQMSGRS</sequence>
<keyword evidence="5 8" id="KW-0472">Membrane</keyword>
<feature type="transmembrane region" description="Helical" evidence="8">
    <location>
        <begin position="80"/>
        <end position="102"/>
    </location>
</feature>
<comment type="subcellular location">
    <subcellularLocation>
        <location evidence="1 8">Cell membrane</location>
        <topology evidence="1 8">Multi-pass membrane protein</topology>
    </subcellularLocation>
</comment>
<evidence type="ECO:0000256" key="3">
    <source>
        <dbReference type="ARBA" id="ARBA00022692"/>
    </source>
</evidence>
<evidence type="ECO:0000256" key="4">
    <source>
        <dbReference type="ARBA" id="ARBA00022989"/>
    </source>
</evidence>
<evidence type="ECO:0000256" key="1">
    <source>
        <dbReference type="ARBA" id="ARBA00004651"/>
    </source>
</evidence>
<evidence type="ECO:0000256" key="8">
    <source>
        <dbReference type="RuleBase" id="RU363108"/>
    </source>
</evidence>
<evidence type="ECO:0000256" key="6">
    <source>
        <dbReference type="ARBA" id="ARBA00023170"/>
    </source>
</evidence>
<gene>
    <name evidence="10" type="primary">LOC124295292</name>
</gene>
<keyword evidence="7 8" id="KW-0807">Transducer</keyword>
<dbReference type="GeneID" id="124295292"/>
<name>A0ABM3GKE2_NEOLC</name>
<proteinExistence type="inferred from homology"/>
<keyword evidence="6 8" id="KW-0675">Receptor</keyword>
<keyword evidence="2 8" id="KW-1003">Cell membrane</keyword>
<keyword evidence="9" id="KW-1185">Reference proteome</keyword>
<evidence type="ECO:0000256" key="5">
    <source>
        <dbReference type="ARBA" id="ARBA00023136"/>
    </source>
</evidence>
<evidence type="ECO:0000256" key="2">
    <source>
        <dbReference type="ARBA" id="ARBA00022475"/>
    </source>
</evidence>
<organism evidence="9 10">
    <name type="scientific">Neodiprion lecontei</name>
    <name type="common">Redheaded pine sawfly</name>
    <dbReference type="NCBI Taxonomy" id="441921"/>
    <lineage>
        <taxon>Eukaryota</taxon>
        <taxon>Metazoa</taxon>
        <taxon>Ecdysozoa</taxon>
        <taxon>Arthropoda</taxon>
        <taxon>Hexapoda</taxon>
        <taxon>Insecta</taxon>
        <taxon>Pterygota</taxon>
        <taxon>Neoptera</taxon>
        <taxon>Endopterygota</taxon>
        <taxon>Hymenoptera</taxon>
        <taxon>Tenthredinoidea</taxon>
        <taxon>Diprionidae</taxon>
        <taxon>Diprioninae</taxon>
        <taxon>Neodiprion</taxon>
    </lineage>
</organism>
<dbReference type="InterPro" id="IPR013604">
    <property type="entry name" value="7TM_chemorcpt"/>
</dbReference>
<dbReference type="Pfam" id="PF08395">
    <property type="entry name" value="7tm_7"/>
    <property type="match status" value="1"/>
</dbReference>
<reference evidence="10" key="1">
    <citation type="submission" date="2025-08" db="UniProtKB">
        <authorList>
            <consortium name="RefSeq"/>
        </authorList>
    </citation>
    <scope>IDENTIFICATION</scope>
    <source>
        <tissue evidence="10">Thorax and Abdomen</tissue>
    </source>
</reference>
<dbReference type="Proteomes" id="UP000829291">
    <property type="component" value="Chromosome 7"/>
</dbReference>
<dbReference type="RefSeq" id="XP_046600734.1">
    <property type="nucleotide sequence ID" value="XM_046744778.1"/>
</dbReference>
<comment type="caution">
    <text evidence="8">Lacks conserved residue(s) required for the propagation of feature annotation.</text>
</comment>
<dbReference type="PANTHER" id="PTHR21143">
    <property type="entry name" value="INVERTEBRATE GUSTATORY RECEPTOR"/>
    <property type="match status" value="1"/>
</dbReference>
<feature type="transmembrane region" description="Helical" evidence="8">
    <location>
        <begin position="284"/>
        <end position="303"/>
    </location>
</feature>